<sequence length="72" mass="8267">MLNVGDKIRILEDRHWNARVFEGDVLEVLRVGEGWFDTEAPCLDEAGFGDDAYWGFEFNQEGTGWEKVEGDE</sequence>
<protein>
    <recommendedName>
        <fullName evidence="2">DUF5348 domain-containing protein</fullName>
    </recommendedName>
</protein>
<dbReference type="EMBL" id="CP109207">
    <property type="protein sequence ID" value="WUU56653.1"/>
    <property type="molecule type" value="Genomic_DNA"/>
</dbReference>
<evidence type="ECO:0000313" key="1">
    <source>
        <dbReference type="EMBL" id="WUU56653.1"/>
    </source>
</evidence>
<proteinExistence type="predicted"/>
<accession>A0ABZ1YAS0</accession>
<evidence type="ECO:0008006" key="2">
    <source>
        <dbReference type="Google" id="ProtNLM"/>
    </source>
</evidence>
<reference evidence="1" key="1">
    <citation type="submission" date="2022-10" db="EMBL/GenBank/DDBJ databases">
        <title>The complete genomes of actinobacterial strains from the NBC collection.</title>
        <authorList>
            <person name="Joergensen T.S."/>
            <person name="Alvarez Arevalo M."/>
            <person name="Sterndorff E.B."/>
            <person name="Faurdal D."/>
            <person name="Vuksanovic O."/>
            <person name="Mourched A.-S."/>
            <person name="Charusanti P."/>
            <person name="Shaw S."/>
            <person name="Blin K."/>
            <person name="Weber T."/>
        </authorList>
    </citation>
    <scope>NUCLEOTIDE SEQUENCE [LARGE SCALE GENOMIC DNA]</scope>
    <source>
        <strain evidence="1">NBC 01686</strain>
    </source>
</reference>
<gene>
    <name evidence="1" type="ORF">OIE82_27310</name>
</gene>
<dbReference type="RefSeq" id="WP_395759513.1">
    <property type="nucleotide sequence ID" value="NZ_CP109207.1"/>
</dbReference>
<name>A0ABZ1YAS0_9ACTN</name>
<organism evidence="1">
    <name type="scientific">Streptomyces althioticus</name>
    <dbReference type="NCBI Taxonomy" id="83380"/>
    <lineage>
        <taxon>Bacteria</taxon>
        <taxon>Bacillati</taxon>
        <taxon>Actinomycetota</taxon>
        <taxon>Actinomycetes</taxon>
        <taxon>Kitasatosporales</taxon>
        <taxon>Streptomycetaceae</taxon>
        <taxon>Streptomyces</taxon>
        <taxon>Streptomyces althioticus group</taxon>
    </lineage>
</organism>